<comment type="caution">
    <text evidence="2">The sequence shown here is derived from an EMBL/GenBank/DDBJ whole genome shotgun (WGS) entry which is preliminary data.</text>
</comment>
<dbReference type="EMBL" id="MU826359">
    <property type="protein sequence ID" value="KAJ7379170.1"/>
    <property type="molecule type" value="Genomic_DNA"/>
</dbReference>
<dbReference type="Proteomes" id="UP001163046">
    <property type="component" value="Unassembled WGS sequence"/>
</dbReference>
<feature type="region of interest" description="Disordered" evidence="1">
    <location>
        <begin position="15"/>
        <end position="64"/>
    </location>
</feature>
<gene>
    <name evidence="2" type="ORF">OS493_017668</name>
</gene>
<feature type="compositionally biased region" description="Basic and acidic residues" evidence="1">
    <location>
        <begin position="35"/>
        <end position="45"/>
    </location>
</feature>
<dbReference type="OrthoDB" id="5981419at2759"/>
<reference evidence="2" key="1">
    <citation type="submission" date="2023-01" db="EMBL/GenBank/DDBJ databases">
        <title>Genome assembly of the deep-sea coral Lophelia pertusa.</title>
        <authorList>
            <person name="Herrera S."/>
            <person name="Cordes E."/>
        </authorList>
    </citation>
    <scope>NUCLEOTIDE SEQUENCE</scope>
    <source>
        <strain evidence="2">USNM1676648</strain>
        <tissue evidence="2">Polyp</tissue>
    </source>
</reference>
<evidence type="ECO:0000313" key="2">
    <source>
        <dbReference type="EMBL" id="KAJ7379170.1"/>
    </source>
</evidence>
<name>A0A9X0CXI3_9CNID</name>
<proteinExistence type="predicted"/>
<accession>A0A9X0CXI3</accession>
<protein>
    <submittedName>
        <fullName evidence="2">Uncharacterized protein</fullName>
    </submittedName>
</protein>
<keyword evidence="3" id="KW-1185">Reference proteome</keyword>
<dbReference type="AlphaFoldDB" id="A0A9X0CXI3"/>
<organism evidence="2 3">
    <name type="scientific">Desmophyllum pertusum</name>
    <dbReference type="NCBI Taxonomy" id="174260"/>
    <lineage>
        <taxon>Eukaryota</taxon>
        <taxon>Metazoa</taxon>
        <taxon>Cnidaria</taxon>
        <taxon>Anthozoa</taxon>
        <taxon>Hexacorallia</taxon>
        <taxon>Scleractinia</taxon>
        <taxon>Caryophylliina</taxon>
        <taxon>Caryophylliidae</taxon>
        <taxon>Desmophyllum</taxon>
    </lineage>
</organism>
<feature type="compositionally biased region" description="Acidic residues" evidence="1">
    <location>
        <begin position="46"/>
        <end position="55"/>
    </location>
</feature>
<evidence type="ECO:0000313" key="3">
    <source>
        <dbReference type="Proteomes" id="UP001163046"/>
    </source>
</evidence>
<evidence type="ECO:0000256" key="1">
    <source>
        <dbReference type="SAM" id="MobiDB-lite"/>
    </source>
</evidence>
<sequence length="137" mass="15476">MLQRAIYKELYNSAIRDPNEEKTVLDDSDSDSDDTSVHYGEKDLADDGDDDDIDYDGGGGGDESLAVDVEVVHNEETEPNVEAANKTTASVELQDGPEYRPHHKLSRGEELYEFHNKLKNVKERKFLCSLDLFKHLC</sequence>